<organism evidence="2 3">
    <name type="scientific">Phtheirospermum japonicum</name>
    <dbReference type="NCBI Taxonomy" id="374723"/>
    <lineage>
        <taxon>Eukaryota</taxon>
        <taxon>Viridiplantae</taxon>
        <taxon>Streptophyta</taxon>
        <taxon>Embryophyta</taxon>
        <taxon>Tracheophyta</taxon>
        <taxon>Spermatophyta</taxon>
        <taxon>Magnoliopsida</taxon>
        <taxon>eudicotyledons</taxon>
        <taxon>Gunneridae</taxon>
        <taxon>Pentapetalae</taxon>
        <taxon>asterids</taxon>
        <taxon>lamiids</taxon>
        <taxon>Lamiales</taxon>
        <taxon>Orobanchaceae</taxon>
        <taxon>Orobanchaceae incertae sedis</taxon>
        <taxon>Phtheirospermum</taxon>
    </lineage>
</organism>
<keyword evidence="3" id="KW-1185">Reference proteome</keyword>
<evidence type="ECO:0000313" key="3">
    <source>
        <dbReference type="Proteomes" id="UP000653305"/>
    </source>
</evidence>
<feature type="transmembrane region" description="Helical" evidence="1">
    <location>
        <begin position="12"/>
        <end position="35"/>
    </location>
</feature>
<sequence length="62" mass="6842">MVLWPYSPTPKQLTLSICGLLTGGALIAVGAHLSFSNVAPQQARTQARKEFVKSRLRKFLED</sequence>
<reference evidence="2" key="1">
    <citation type="submission" date="2020-07" db="EMBL/GenBank/DDBJ databases">
        <title>Ethylene signaling mediates host invasion by parasitic plants.</title>
        <authorList>
            <person name="Yoshida S."/>
        </authorList>
    </citation>
    <scope>NUCLEOTIDE SEQUENCE</scope>
    <source>
        <strain evidence="2">Okayama</strain>
    </source>
</reference>
<evidence type="ECO:0000313" key="2">
    <source>
        <dbReference type="EMBL" id="GFP82703.1"/>
    </source>
</evidence>
<gene>
    <name evidence="2" type="ORF">PHJA_000413400</name>
</gene>
<keyword evidence="1" id="KW-0812">Transmembrane</keyword>
<dbReference type="EMBL" id="BMAC01000050">
    <property type="protein sequence ID" value="GFP82703.1"/>
    <property type="molecule type" value="Genomic_DNA"/>
</dbReference>
<comment type="caution">
    <text evidence="2">The sequence shown here is derived from an EMBL/GenBank/DDBJ whole genome shotgun (WGS) entry which is preliminary data.</text>
</comment>
<protein>
    <submittedName>
        <fullName evidence="2">Uncharacterized protein</fullName>
    </submittedName>
</protein>
<dbReference type="OrthoDB" id="1898956at2759"/>
<name>A0A830BEK4_9LAMI</name>
<dbReference type="AlphaFoldDB" id="A0A830BEK4"/>
<keyword evidence="1" id="KW-1133">Transmembrane helix</keyword>
<accession>A0A830BEK4</accession>
<proteinExistence type="predicted"/>
<keyword evidence="1" id="KW-0472">Membrane</keyword>
<dbReference type="Proteomes" id="UP000653305">
    <property type="component" value="Unassembled WGS sequence"/>
</dbReference>
<evidence type="ECO:0000256" key="1">
    <source>
        <dbReference type="SAM" id="Phobius"/>
    </source>
</evidence>